<dbReference type="PROSITE" id="PS00893">
    <property type="entry name" value="NUDIX_BOX"/>
    <property type="match status" value="1"/>
</dbReference>
<name>A0A5Q2RIF0_9ACTN</name>
<evidence type="ECO:0000313" key="3">
    <source>
        <dbReference type="EMBL" id="QGG94351.1"/>
    </source>
</evidence>
<proteinExistence type="predicted"/>
<keyword evidence="4" id="KW-1185">Reference proteome</keyword>
<sequence length="242" mass="26446">MSPTLDYDPHEFPPFAVTVDLVVFTIRDERLHVVLVERGSEPFAGRSALPGGFVRPDEGIDAAARRELAEETGLDLGRDAATLTQLATYGDPDRDPRMRVVSVAHVALVADLPDPRGGSDATAAELVPVDTALRRRLAFDHRRILRDGLDRVRDQLEYLSIATRFCPPEFTLGDLRAVYDAVWDVELDPANFRRKILASGIVTPVAGARATPSASGGRPAQRYRATSTALAPIEPPFRRPTA</sequence>
<dbReference type="Pfam" id="PF00293">
    <property type="entry name" value="NUDIX"/>
    <property type="match status" value="1"/>
</dbReference>
<evidence type="ECO:0000256" key="1">
    <source>
        <dbReference type="ARBA" id="ARBA00022801"/>
    </source>
</evidence>
<dbReference type="InterPro" id="IPR015797">
    <property type="entry name" value="NUDIX_hydrolase-like_dom_sf"/>
</dbReference>
<evidence type="ECO:0000313" key="4">
    <source>
        <dbReference type="Proteomes" id="UP000334019"/>
    </source>
</evidence>
<dbReference type="KEGG" id="atq:GH723_04110"/>
<dbReference type="GO" id="GO:0016787">
    <property type="term" value="F:hydrolase activity"/>
    <property type="evidence" value="ECO:0007669"/>
    <property type="project" value="UniProtKB-KW"/>
</dbReference>
<dbReference type="InterPro" id="IPR054105">
    <property type="entry name" value="WHD_NrtR"/>
</dbReference>
<dbReference type="Pfam" id="PF21906">
    <property type="entry name" value="WHD_NrtR"/>
    <property type="match status" value="1"/>
</dbReference>
<dbReference type="Proteomes" id="UP000334019">
    <property type="component" value="Chromosome"/>
</dbReference>
<dbReference type="InterPro" id="IPR036388">
    <property type="entry name" value="WH-like_DNA-bd_sf"/>
</dbReference>
<dbReference type="InterPro" id="IPR036390">
    <property type="entry name" value="WH_DNA-bd_sf"/>
</dbReference>
<dbReference type="SUPFAM" id="SSF55811">
    <property type="entry name" value="Nudix"/>
    <property type="match status" value="1"/>
</dbReference>
<gene>
    <name evidence="3" type="ORF">GH723_04110</name>
</gene>
<keyword evidence="1" id="KW-0378">Hydrolase</keyword>
<feature type="domain" description="Nudix hydrolase" evidence="2">
    <location>
        <begin position="14"/>
        <end position="150"/>
    </location>
</feature>
<dbReference type="AlphaFoldDB" id="A0A5Q2RIF0"/>
<dbReference type="InterPro" id="IPR020084">
    <property type="entry name" value="NUDIX_hydrolase_CS"/>
</dbReference>
<accession>A0A5Q2RIF0</accession>
<protein>
    <submittedName>
        <fullName evidence="3">NUDIX domain-containing protein</fullName>
    </submittedName>
</protein>
<dbReference type="PANTHER" id="PTHR43736">
    <property type="entry name" value="ADP-RIBOSE PYROPHOSPHATASE"/>
    <property type="match status" value="1"/>
</dbReference>
<dbReference type="PROSITE" id="PS51462">
    <property type="entry name" value="NUDIX"/>
    <property type="match status" value="1"/>
</dbReference>
<evidence type="ECO:0000259" key="2">
    <source>
        <dbReference type="PROSITE" id="PS51462"/>
    </source>
</evidence>
<dbReference type="SUPFAM" id="SSF46785">
    <property type="entry name" value="Winged helix' DNA-binding domain"/>
    <property type="match status" value="1"/>
</dbReference>
<dbReference type="InterPro" id="IPR000086">
    <property type="entry name" value="NUDIX_hydrolase_dom"/>
</dbReference>
<organism evidence="3 4">
    <name type="scientific">Actinomarinicola tropica</name>
    <dbReference type="NCBI Taxonomy" id="2789776"/>
    <lineage>
        <taxon>Bacteria</taxon>
        <taxon>Bacillati</taxon>
        <taxon>Actinomycetota</taxon>
        <taxon>Acidimicrobiia</taxon>
        <taxon>Acidimicrobiales</taxon>
        <taxon>Iamiaceae</taxon>
        <taxon>Actinomarinicola</taxon>
    </lineage>
</organism>
<dbReference type="Gene3D" id="3.90.79.10">
    <property type="entry name" value="Nucleoside Triphosphate Pyrophosphohydrolase"/>
    <property type="match status" value="1"/>
</dbReference>
<dbReference type="EMBL" id="CP045851">
    <property type="protein sequence ID" value="QGG94351.1"/>
    <property type="molecule type" value="Genomic_DNA"/>
</dbReference>
<dbReference type="PANTHER" id="PTHR43736:SF4">
    <property type="entry name" value="SLR1690 PROTEIN"/>
    <property type="match status" value="1"/>
</dbReference>
<dbReference type="RefSeq" id="WP_153758457.1">
    <property type="nucleotide sequence ID" value="NZ_CP045851.1"/>
</dbReference>
<reference evidence="3 4" key="1">
    <citation type="submission" date="2019-11" db="EMBL/GenBank/DDBJ databases">
        <authorList>
            <person name="He Y."/>
        </authorList>
    </citation>
    <scope>NUCLEOTIDE SEQUENCE [LARGE SCALE GENOMIC DNA]</scope>
    <source>
        <strain evidence="3 4">SCSIO 58843</strain>
    </source>
</reference>
<dbReference type="CDD" id="cd18873">
    <property type="entry name" value="NUDIX_NadM_like"/>
    <property type="match status" value="1"/>
</dbReference>
<dbReference type="Gene3D" id="1.10.10.10">
    <property type="entry name" value="Winged helix-like DNA-binding domain superfamily/Winged helix DNA-binding domain"/>
    <property type="match status" value="1"/>
</dbReference>